<protein>
    <submittedName>
        <fullName evidence="1">Uncharacterized protein</fullName>
    </submittedName>
</protein>
<keyword evidence="2" id="KW-1185">Reference proteome</keyword>
<evidence type="ECO:0000313" key="2">
    <source>
        <dbReference type="Proteomes" id="UP000528964"/>
    </source>
</evidence>
<name>A0A7W6D8G3_9HYPH</name>
<reference evidence="1 2" key="1">
    <citation type="submission" date="2020-08" db="EMBL/GenBank/DDBJ databases">
        <title>Genomic Encyclopedia of Type Strains, Phase IV (KMG-IV): sequencing the most valuable type-strain genomes for metagenomic binning, comparative biology and taxonomic classification.</title>
        <authorList>
            <person name="Goeker M."/>
        </authorList>
    </citation>
    <scope>NUCLEOTIDE SEQUENCE [LARGE SCALE GENOMIC DNA]</scope>
    <source>
        <strain evidence="1 2">DSM 25481</strain>
    </source>
</reference>
<dbReference type="InterPro" id="IPR056093">
    <property type="entry name" value="DUF7676"/>
</dbReference>
<gene>
    <name evidence="1" type="ORF">GGR24_002885</name>
</gene>
<proteinExistence type="predicted"/>
<dbReference type="AlphaFoldDB" id="A0A7W6D8G3"/>
<accession>A0A7W6D8G3</accession>
<dbReference type="Proteomes" id="UP000528964">
    <property type="component" value="Unassembled WGS sequence"/>
</dbReference>
<evidence type="ECO:0000313" key="1">
    <source>
        <dbReference type="EMBL" id="MBB3974204.1"/>
    </source>
</evidence>
<comment type="caution">
    <text evidence="1">The sequence shown here is derived from an EMBL/GenBank/DDBJ whole genome shotgun (WGS) entry which is preliminary data.</text>
</comment>
<sequence length="198" mass="22301">MPEESFSRREPTEIIRDDQGAVRREIWALGADEATLEAFLRDVFENHWAGIRFGPLIEGAAYEWRCPGAPQKIGLTDGYLTVMFGHGGHFHLCIGENRGSERFPVAPELTLRRKPSKAQLFRGYGRDGKPATWGFEMWNGAGEPMISIFFANPFIEDDDSLSATPDFSRLATWRAVSKRWLGRDPEALDEEGRGFAHG</sequence>
<dbReference type="EMBL" id="JACIDR010000005">
    <property type="protein sequence ID" value="MBB3974204.1"/>
    <property type="molecule type" value="Genomic_DNA"/>
</dbReference>
<organism evidence="1 2">
    <name type="scientific">Hansschlegelia beijingensis</name>
    <dbReference type="NCBI Taxonomy" id="1133344"/>
    <lineage>
        <taxon>Bacteria</taxon>
        <taxon>Pseudomonadati</taxon>
        <taxon>Pseudomonadota</taxon>
        <taxon>Alphaproteobacteria</taxon>
        <taxon>Hyphomicrobiales</taxon>
        <taxon>Methylopilaceae</taxon>
        <taxon>Hansschlegelia</taxon>
    </lineage>
</organism>
<dbReference type="Pfam" id="PF24724">
    <property type="entry name" value="DUF7676"/>
    <property type="match status" value="1"/>
</dbReference>
<dbReference type="RefSeq" id="WP_183396059.1">
    <property type="nucleotide sequence ID" value="NZ_JACIDR010000005.1"/>
</dbReference>